<dbReference type="GO" id="GO:0032259">
    <property type="term" value="P:methylation"/>
    <property type="evidence" value="ECO:0007669"/>
    <property type="project" value="UniProtKB-KW"/>
</dbReference>
<evidence type="ECO:0000259" key="7">
    <source>
        <dbReference type="PROSITE" id="PS50013"/>
    </source>
</evidence>
<dbReference type="GO" id="GO:0042393">
    <property type="term" value="F:histone binding"/>
    <property type="evidence" value="ECO:0007669"/>
    <property type="project" value="TreeGrafter"/>
</dbReference>
<feature type="compositionally biased region" description="Polar residues" evidence="6">
    <location>
        <begin position="18"/>
        <end position="39"/>
    </location>
</feature>
<dbReference type="PROSITE" id="PS51192">
    <property type="entry name" value="HELICASE_ATP_BIND_1"/>
    <property type="match status" value="1"/>
</dbReference>
<dbReference type="InterPro" id="IPR000953">
    <property type="entry name" value="Chromo/chromo_shadow_dom"/>
</dbReference>
<dbReference type="GO" id="GO:0016887">
    <property type="term" value="F:ATP hydrolysis activity"/>
    <property type="evidence" value="ECO:0007669"/>
    <property type="project" value="TreeGrafter"/>
</dbReference>
<feature type="compositionally biased region" description="Basic and acidic residues" evidence="6">
    <location>
        <begin position="1"/>
        <end position="17"/>
    </location>
</feature>
<accession>A0A2P5FTV6</accession>
<dbReference type="AlphaFoldDB" id="A0A2P5FTV6"/>
<comment type="subcellular location">
    <subcellularLocation>
        <location evidence="1">Nucleus</location>
    </subcellularLocation>
</comment>
<dbReference type="SUPFAM" id="SSF54160">
    <property type="entry name" value="Chromo domain-like"/>
    <property type="match status" value="2"/>
</dbReference>
<feature type="domain" description="Helicase C-terminal" evidence="9">
    <location>
        <begin position="846"/>
        <end position="1005"/>
    </location>
</feature>
<sequence>MGNDARPSRKDKDDETSNSKGKQSSDKGLSTSSSATSDTFGLRRSSREALVKKNAVPASPTVRKSERIEKRVSMTPPNKGKLDKVGKKSTPSPLRRSDRGKSSSSPSSASKKSDKSSSSLSLKRKKGEKKKSVKQLTLETEEVGKSETQDLKHDRLKKKRKRLNAASYMGWFKTPKSKKVKAVDETIEDDDGGNEPSGSSVKPGCGKEAHEFEDGDLLAASSIGESATLLSNDAVTEKIDDEPDAREVNCSTMEKANEPNLMDSSFNETTMEDQRGIVGDQEIMDVDSVALGTSASKEVCASIADTASVLPSDCISSSPVEKFDANPKRQRVNLDSTGASFSSNNANLNQELAVTSLTMVGLKKLDSGVHSVSEGIESICYVREVEVLDVDELRQEREFHVKYKGLAHIHNRWVSESKLLLEAPSLVEKFNRESQVARWNPEWVVPDCLLRKRLLMSPEQHDQNLTNQDREKLYGHYEWLVKWRGLDCEHATWELDNSLFFSLAYGESLIKEYENRQSGASSSKVDKILESENCSSVKLSQLQSGISSRLDSDFPDYITKLHEFWLKGQNAVVIDEQERILMAISLIQSFQPKTCRPFLIISTSAALHLWDDEFIRLVNFVVYNGNKDLRSIIRKLEFNEGGCPMFQVLITTLDIVLEALDVLRSVEWELIIIDELQCTRISSHCAQIKLLATKRRLLLVSGQLKGSTAEYLNLLSLLESPGDLQNGVSLLTSSSDNIGKLKEKFSRYIAYRSKSESSFKEYWVPVQMSNVQLEQYCGSLMSNSVLLCSSSKHDIVGAFRDVLMSCQKCCNHPFTVDRSIQRSLTEGLKGVEFFNAAIKASGKLQLLEMMLLEIQKRGLRVLILFQDFGKDNIGYVLEDLLIQKFGENSYERVDHGLTPAKKNTALNNFNKECGRFVFLIETRACLSSIKLSSVDTVIIYASDWNPLIDVRALQKITLDSKPEQITVFRLYSPYTLEEKVLILAKQGKFLDSKLENISLAISHMLLMWGASHQFKTLDEFHAEGLTASPVKSLSKEPSLEDVIQDFLQILSSNGKDSGSSTILNVPQVGGVYHSESPLFGELRSEVMDEVQPHLFWTQLLEGKHPQWKYISGSSQRNRKRVHYSEESAKNTETESDEAVKKRKKLINSKVDPPTLELGSDGKPISGCKVGASGTPADNLRNCLPRSTACINETICANSASSSHLGNNFLEIPQDHNIESEERREMRDAQKILHLSLKPEILELCKILKLSV</sequence>
<dbReference type="InterPro" id="IPR001650">
    <property type="entry name" value="Helicase_C-like"/>
</dbReference>
<dbReference type="GO" id="GO:0000785">
    <property type="term" value="C:chromatin"/>
    <property type="evidence" value="ECO:0007669"/>
    <property type="project" value="TreeGrafter"/>
</dbReference>
<organism evidence="10 11">
    <name type="scientific">Trema orientale</name>
    <name type="common">Charcoal tree</name>
    <name type="synonym">Celtis orientalis</name>
    <dbReference type="NCBI Taxonomy" id="63057"/>
    <lineage>
        <taxon>Eukaryota</taxon>
        <taxon>Viridiplantae</taxon>
        <taxon>Streptophyta</taxon>
        <taxon>Embryophyta</taxon>
        <taxon>Tracheophyta</taxon>
        <taxon>Spermatophyta</taxon>
        <taxon>Magnoliopsida</taxon>
        <taxon>eudicotyledons</taxon>
        <taxon>Gunneridae</taxon>
        <taxon>Pentapetalae</taxon>
        <taxon>rosids</taxon>
        <taxon>fabids</taxon>
        <taxon>Rosales</taxon>
        <taxon>Cannabaceae</taxon>
        <taxon>Trema</taxon>
    </lineage>
</organism>
<feature type="compositionally biased region" description="Low complexity" evidence="6">
    <location>
        <begin position="102"/>
        <end position="121"/>
    </location>
</feature>
<keyword evidence="11" id="KW-1185">Reference proteome</keyword>
<evidence type="ECO:0000256" key="2">
    <source>
        <dbReference type="ARBA" id="ARBA00022737"/>
    </source>
</evidence>
<dbReference type="Gene3D" id="2.40.50.40">
    <property type="match status" value="2"/>
</dbReference>
<dbReference type="InterPro" id="IPR000330">
    <property type="entry name" value="SNF2_N"/>
</dbReference>
<dbReference type="SMART" id="SM00298">
    <property type="entry name" value="CHROMO"/>
    <property type="match status" value="2"/>
</dbReference>
<evidence type="ECO:0000313" key="11">
    <source>
        <dbReference type="Proteomes" id="UP000237000"/>
    </source>
</evidence>
<feature type="region of interest" description="Disordered" evidence="6">
    <location>
        <begin position="179"/>
        <end position="209"/>
    </location>
</feature>
<evidence type="ECO:0000259" key="9">
    <source>
        <dbReference type="PROSITE" id="PS51194"/>
    </source>
</evidence>
<dbReference type="GO" id="GO:0005634">
    <property type="term" value="C:nucleus"/>
    <property type="evidence" value="ECO:0007669"/>
    <property type="project" value="UniProtKB-SubCell"/>
</dbReference>
<dbReference type="InterPro" id="IPR038718">
    <property type="entry name" value="SNF2-like_sf"/>
</dbReference>
<dbReference type="PANTHER" id="PTHR45623">
    <property type="entry name" value="CHROMODOMAIN-HELICASE-DNA-BINDING PROTEIN 3-RELATED-RELATED"/>
    <property type="match status" value="1"/>
</dbReference>
<proteinExistence type="predicted"/>
<evidence type="ECO:0000256" key="3">
    <source>
        <dbReference type="ARBA" id="ARBA00022741"/>
    </source>
</evidence>
<dbReference type="PROSITE" id="PS50013">
    <property type="entry name" value="CHROMO_2"/>
    <property type="match status" value="2"/>
</dbReference>
<dbReference type="GO" id="GO:0003677">
    <property type="term" value="F:DNA binding"/>
    <property type="evidence" value="ECO:0007669"/>
    <property type="project" value="TreeGrafter"/>
</dbReference>
<keyword evidence="3" id="KW-0547">Nucleotide-binding</keyword>
<protein>
    <submittedName>
        <fullName evidence="10">Histone H3-K9 methyltransferase</fullName>
    </submittedName>
</protein>
<keyword evidence="10" id="KW-0489">Methyltransferase</keyword>
<dbReference type="EMBL" id="JXTC01000009">
    <property type="protein sequence ID" value="POO01211.1"/>
    <property type="molecule type" value="Genomic_DNA"/>
</dbReference>
<evidence type="ECO:0000256" key="4">
    <source>
        <dbReference type="ARBA" id="ARBA00022840"/>
    </source>
</evidence>
<reference evidence="11" key="1">
    <citation type="submission" date="2016-06" db="EMBL/GenBank/DDBJ databases">
        <title>Parallel loss of symbiosis genes in relatives of nitrogen-fixing non-legume Parasponia.</title>
        <authorList>
            <person name="Van Velzen R."/>
            <person name="Holmer R."/>
            <person name="Bu F."/>
            <person name="Rutten L."/>
            <person name="Van Zeijl A."/>
            <person name="Liu W."/>
            <person name="Santuari L."/>
            <person name="Cao Q."/>
            <person name="Sharma T."/>
            <person name="Shen D."/>
            <person name="Roswanjaya Y."/>
            <person name="Wardhani T."/>
            <person name="Kalhor M.S."/>
            <person name="Jansen J."/>
            <person name="Van den Hoogen J."/>
            <person name="Gungor B."/>
            <person name="Hartog M."/>
            <person name="Hontelez J."/>
            <person name="Verver J."/>
            <person name="Yang W.-C."/>
            <person name="Schijlen E."/>
            <person name="Repin R."/>
            <person name="Schilthuizen M."/>
            <person name="Schranz E."/>
            <person name="Heidstra R."/>
            <person name="Miyata K."/>
            <person name="Fedorova E."/>
            <person name="Kohlen W."/>
            <person name="Bisseling T."/>
            <person name="Smit S."/>
            <person name="Geurts R."/>
        </authorList>
    </citation>
    <scope>NUCLEOTIDE SEQUENCE [LARGE SCALE GENOMIC DNA]</scope>
    <source>
        <strain evidence="11">cv. RG33-2</strain>
    </source>
</reference>
<dbReference type="SUPFAM" id="SSF52540">
    <property type="entry name" value="P-loop containing nucleoside triphosphate hydrolases"/>
    <property type="match status" value="2"/>
</dbReference>
<evidence type="ECO:0000313" key="10">
    <source>
        <dbReference type="EMBL" id="POO01211.1"/>
    </source>
</evidence>
<keyword evidence="4" id="KW-0067">ATP-binding</keyword>
<evidence type="ECO:0000256" key="6">
    <source>
        <dbReference type="SAM" id="MobiDB-lite"/>
    </source>
</evidence>
<dbReference type="Proteomes" id="UP000237000">
    <property type="component" value="Unassembled WGS sequence"/>
</dbReference>
<feature type="domain" description="Helicase ATP-binding" evidence="8">
    <location>
        <begin position="562"/>
        <end position="722"/>
    </location>
</feature>
<feature type="region of interest" description="Disordered" evidence="6">
    <location>
        <begin position="1"/>
        <end position="161"/>
    </location>
</feature>
<gene>
    <name evidence="10" type="ORF">TorRG33x02_029650</name>
</gene>
<feature type="domain" description="Chromo" evidence="7">
    <location>
        <begin position="383"/>
        <end position="442"/>
    </location>
</feature>
<dbReference type="OrthoDB" id="1164736at2759"/>
<dbReference type="Gene3D" id="3.40.50.10810">
    <property type="entry name" value="Tandem AAA-ATPase domain"/>
    <property type="match status" value="1"/>
</dbReference>
<dbReference type="PANTHER" id="PTHR45623:SF13">
    <property type="entry name" value="HELICASE PROTEIN MOM1"/>
    <property type="match status" value="1"/>
</dbReference>
<dbReference type="STRING" id="63057.A0A2P5FTV6"/>
<dbReference type="InterPro" id="IPR027417">
    <property type="entry name" value="P-loop_NTPase"/>
</dbReference>
<dbReference type="GO" id="GO:0003682">
    <property type="term" value="F:chromatin binding"/>
    <property type="evidence" value="ECO:0007669"/>
    <property type="project" value="TreeGrafter"/>
</dbReference>
<keyword evidence="10" id="KW-0808">Transferase</keyword>
<feature type="domain" description="Chromo" evidence="7">
    <location>
        <begin position="449"/>
        <end position="525"/>
    </location>
</feature>
<dbReference type="InterPro" id="IPR016197">
    <property type="entry name" value="Chromo-like_dom_sf"/>
</dbReference>
<dbReference type="Pfam" id="PF00176">
    <property type="entry name" value="SNF2-rel_dom"/>
    <property type="match status" value="1"/>
</dbReference>
<keyword evidence="2" id="KW-0677">Repeat</keyword>
<dbReference type="Gene3D" id="3.40.50.300">
    <property type="entry name" value="P-loop containing nucleotide triphosphate hydrolases"/>
    <property type="match status" value="1"/>
</dbReference>
<feature type="compositionally biased region" description="Basic and acidic residues" evidence="6">
    <location>
        <begin position="63"/>
        <end position="72"/>
    </location>
</feature>
<name>A0A2P5FTV6_TREOI</name>
<keyword evidence="5" id="KW-0539">Nucleus</keyword>
<dbReference type="GO" id="GO:0140658">
    <property type="term" value="F:ATP-dependent chromatin remodeler activity"/>
    <property type="evidence" value="ECO:0007669"/>
    <property type="project" value="TreeGrafter"/>
</dbReference>
<dbReference type="Pfam" id="PF00271">
    <property type="entry name" value="Helicase_C"/>
    <property type="match status" value="1"/>
</dbReference>
<feature type="compositionally biased region" description="Basic and acidic residues" evidence="6">
    <location>
        <begin position="1122"/>
        <end position="1132"/>
    </location>
</feature>
<evidence type="ECO:0000259" key="8">
    <source>
        <dbReference type="PROSITE" id="PS51192"/>
    </source>
</evidence>
<dbReference type="PROSITE" id="PS51194">
    <property type="entry name" value="HELICASE_CTER"/>
    <property type="match status" value="1"/>
</dbReference>
<feature type="compositionally biased region" description="Basic and acidic residues" evidence="6">
    <location>
        <begin position="142"/>
        <end position="153"/>
    </location>
</feature>
<evidence type="ECO:0000256" key="5">
    <source>
        <dbReference type="ARBA" id="ARBA00023242"/>
    </source>
</evidence>
<dbReference type="GO" id="GO:0005524">
    <property type="term" value="F:ATP binding"/>
    <property type="evidence" value="ECO:0007669"/>
    <property type="project" value="UniProtKB-KW"/>
</dbReference>
<dbReference type="InterPro" id="IPR014001">
    <property type="entry name" value="Helicase_ATP-bd"/>
</dbReference>
<dbReference type="GO" id="GO:0008168">
    <property type="term" value="F:methyltransferase activity"/>
    <property type="evidence" value="ECO:0007669"/>
    <property type="project" value="UniProtKB-KW"/>
</dbReference>
<comment type="caution">
    <text evidence="10">The sequence shown here is derived from an EMBL/GenBank/DDBJ whole genome shotgun (WGS) entry which is preliminary data.</text>
</comment>
<feature type="region of interest" description="Disordered" evidence="6">
    <location>
        <begin position="1111"/>
        <end position="1140"/>
    </location>
</feature>
<evidence type="ECO:0000256" key="1">
    <source>
        <dbReference type="ARBA" id="ARBA00004123"/>
    </source>
</evidence>
<feature type="compositionally biased region" description="Basic residues" evidence="6">
    <location>
        <begin position="122"/>
        <end position="133"/>
    </location>
</feature>
<dbReference type="InParanoid" id="A0A2P5FTV6"/>